<evidence type="ECO:0000256" key="10">
    <source>
        <dbReference type="ARBA" id="ARBA00023239"/>
    </source>
</evidence>
<feature type="domain" description="FPG-type" evidence="14">
    <location>
        <begin position="227"/>
        <end position="259"/>
    </location>
</feature>
<dbReference type="Gene3D" id="3.20.190.10">
    <property type="entry name" value="MutM-like, N-terminal"/>
    <property type="match status" value="1"/>
</dbReference>
<evidence type="ECO:0000256" key="3">
    <source>
        <dbReference type="ARBA" id="ARBA00022723"/>
    </source>
</evidence>
<evidence type="ECO:0000256" key="13">
    <source>
        <dbReference type="PROSITE-ProRule" id="PRU00391"/>
    </source>
</evidence>
<keyword evidence="5 13" id="KW-0863">Zinc-finger</keyword>
<evidence type="ECO:0000256" key="6">
    <source>
        <dbReference type="ARBA" id="ARBA00022801"/>
    </source>
</evidence>
<evidence type="ECO:0000256" key="7">
    <source>
        <dbReference type="ARBA" id="ARBA00022833"/>
    </source>
</evidence>
<dbReference type="RefSeq" id="WP_115850447.1">
    <property type="nucleotide sequence ID" value="NZ_QTUC01000001.1"/>
</dbReference>
<evidence type="ECO:0000256" key="5">
    <source>
        <dbReference type="ARBA" id="ARBA00022771"/>
    </source>
</evidence>
<dbReference type="GO" id="GO:0008270">
    <property type="term" value="F:zinc ion binding"/>
    <property type="evidence" value="ECO:0007669"/>
    <property type="project" value="UniProtKB-KW"/>
</dbReference>
<dbReference type="SMART" id="SM00898">
    <property type="entry name" value="Fapy_DNA_glyco"/>
    <property type="match status" value="1"/>
</dbReference>
<keyword evidence="15" id="KW-0540">Nuclease</keyword>
<dbReference type="PROSITE" id="PS51066">
    <property type="entry name" value="ZF_FPG_2"/>
    <property type="match status" value="1"/>
</dbReference>
<dbReference type="InterPro" id="IPR000214">
    <property type="entry name" value="Znf_DNA_glyclase/AP_lyase"/>
</dbReference>
<evidence type="ECO:0000256" key="1">
    <source>
        <dbReference type="ARBA" id="ARBA00009409"/>
    </source>
</evidence>
<evidence type="ECO:0000256" key="4">
    <source>
        <dbReference type="ARBA" id="ARBA00022763"/>
    </source>
</evidence>
<keyword evidence="9" id="KW-0234">DNA repair</keyword>
<evidence type="ECO:0000313" key="15">
    <source>
        <dbReference type="EMBL" id="REF36892.1"/>
    </source>
</evidence>
<keyword evidence="6" id="KW-0378">Hydrolase</keyword>
<evidence type="ECO:0000256" key="2">
    <source>
        <dbReference type="ARBA" id="ARBA00012720"/>
    </source>
</evidence>
<dbReference type="EC" id="4.2.99.18" evidence="2"/>
<evidence type="ECO:0000256" key="11">
    <source>
        <dbReference type="ARBA" id="ARBA00023268"/>
    </source>
</evidence>
<keyword evidence="15" id="KW-0255">Endonuclease</keyword>
<dbReference type="Gene3D" id="1.10.8.50">
    <property type="match status" value="1"/>
</dbReference>
<dbReference type="GO" id="GO:0003684">
    <property type="term" value="F:damaged DNA binding"/>
    <property type="evidence" value="ECO:0007669"/>
    <property type="project" value="InterPro"/>
</dbReference>
<dbReference type="InterPro" id="IPR015886">
    <property type="entry name" value="H2TH_FPG"/>
</dbReference>
<dbReference type="OrthoDB" id="9800855at2"/>
<keyword evidence="8" id="KW-0238">DNA-binding</keyword>
<protein>
    <recommendedName>
        <fullName evidence="2">DNA-(apurinic or apyrimidinic site) lyase</fullName>
        <ecNumber evidence="2">4.2.99.18</ecNumber>
    </recommendedName>
</protein>
<name>A0A3D9V505_THECX</name>
<proteinExistence type="inferred from homology"/>
<reference evidence="15 16" key="1">
    <citation type="submission" date="2018-08" db="EMBL/GenBank/DDBJ databases">
        <title>Sequencing the genomes of 1000 actinobacteria strains.</title>
        <authorList>
            <person name="Klenk H.-P."/>
        </authorList>
    </citation>
    <scope>NUCLEOTIDE SEQUENCE [LARGE SCALE GENOMIC DNA]</scope>
    <source>
        <strain evidence="15 16">DSM 22891</strain>
    </source>
</reference>
<dbReference type="GO" id="GO:0006284">
    <property type="term" value="P:base-excision repair"/>
    <property type="evidence" value="ECO:0007669"/>
    <property type="project" value="InterPro"/>
</dbReference>
<dbReference type="SUPFAM" id="SSF57716">
    <property type="entry name" value="Glucocorticoid receptor-like (DNA-binding domain)"/>
    <property type="match status" value="1"/>
</dbReference>
<comment type="similarity">
    <text evidence="1">Belongs to the FPG family.</text>
</comment>
<keyword evidence="4" id="KW-0227">DNA damage</keyword>
<keyword evidence="7" id="KW-0862">Zinc</keyword>
<dbReference type="InterPro" id="IPR012319">
    <property type="entry name" value="FPG_cat"/>
</dbReference>
<accession>A0A3D9V505</accession>
<dbReference type="PANTHER" id="PTHR42697">
    <property type="entry name" value="ENDONUCLEASE 8"/>
    <property type="match status" value="1"/>
</dbReference>
<keyword evidence="10" id="KW-0456">Lyase</keyword>
<dbReference type="SUPFAM" id="SSF81624">
    <property type="entry name" value="N-terminal domain of MutM-like DNA repair proteins"/>
    <property type="match status" value="1"/>
</dbReference>
<evidence type="ECO:0000256" key="12">
    <source>
        <dbReference type="ARBA" id="ARBA00023295"/>
    </source>
</evidence>
<dbReference type="GO" id="GO:0140078">
    <property type="term" value="F:class I DNA-(apurinic or apyrimidinic site) endonuclease activity"/>
    <property type="evidence" value="ECO:0007669"/>
    <property type="project" value="UniProtKB-EC"/>
</dbReference>
<sequence length="262" mass="28644">MPEGHLIHRYARDQEQTFAGALLRVSSPQKRFLEGARHLDGSRLERVEAYGKHLFYWWEGKEVLHVHLGPQGTFLPVRPGAPPLAQARLRISGPDAGIDLVAPTVCELLGPEGRDRIVARLGPDPLRDDANPDAAFAAIAGSSRMIGALVLDQAVLAGVGNVLRAEGLFLTGLHPTVRGTSVSRDVFDSLWSHLTLMMRRAVAEGRIITVRPPGVDVRTIPESEGRYVYKQERCRRCGTPVQTGELAGRTAYACPRDQPPPS</sequence>
<dbReference type="CDD" id="cd08970">
    <property type="entry name" value="AcNei1_N"/>
    <property type="match status" value="1"/>
</dbReference>
<evidence type="ECO:0000256" key="8">
    <source>
        <dbReference type="ARBA" id="ARBA00023125"/>
    </source>
</evidence>
<gene>
    <name evidence="15" type="ORF">DFJ64_2327</name>
</gene>
<evidence type="ECO:0000256" key="9">
    <source>
        <dbReference type="ARBA" id="ARBA00023204"/>
    </source>
</evidence>
<organism evidence="15 16">
    <name type="scientific">Thermasporomyces composti</name>
    <dbReference type="NCBI Taxonomy" id="696763"/>
    <lineage>
        <taxon>Bacteria</taxon>
        <taxon>Bacillati</taxon>
        <taxon>Actinomycetota</taxon>
        <taxon>Actinomycetes</taxon>
        <taxon>Propionibacteriales</taxon>
        <taxon>Nocardioidaceae</taxon>
        <taxon>Thermasporomyces</taxon>
    </lineage>
</organism>
<dbReference type="SMART" id="SM01232">
    <property type="entry name" value="H2TH"/>
    <property type="match status" value="1"/>
</dbReference>
<dbReference type="GO" id="GO:0000703">
    <property type="term" value="F:oxidized pyrimidine nucleobase lesion DNA N-glycosylase activity"/>
    <property type="evidence" value="ECO:0007669"/>
    <property type="project" value="TreeGrafter"/>
</dbReference>
<dbReference type="AlphaFoldDB" id="A0A3D9V505"/>
<dbReference type="Pfam" id="PF06831">
    <property type="entry name" value="H2TH"/>
    <property type="match status" value="1"/>
</dbReference>
<dbReference type="InterPro" id="IPR035937">
    <property type="entry name" value="FPG_N"/>
</dbReference>
<dbReference type="SUPFAM" id="SSF46946">
    <property type="entry name" value="S13-like H2TH domain"/>
    <property type="match status" value="1"/>
</dbReference>
<dbReference type="EMBL" id="QTUC01000001">
    <property type="protein sequence ID" value="REF36892.1"/>
    <property type="molecule type" value="Genomic_DNA"/>
</dbReference>
<comment type="caution">
    <text evidence="15">The sequence shown here is derived from an EMBL/GenBank/DDBJ whole genome shotgun (WGS) entry which is preliminary data.</text>
</comment>
<dbReference type="Pfam" id="PF01149">
    <property type="entry name" value="Fapy_DNA_glyco"/>
    <property type="match status" value="1"/>
</dbReference>
<dbReference type="PANTHER" id="PTHR42697:SF1">
    <property type="entry name" value="ENDONUCLEASE 8"/>
    <property type="match status" value="1"/>
</dbReference>
<keyword evidence="3" id="KW-0479">Metal-binding</keyword>
<dbReference type="InterPro" id="IPR010979">
    <property type="entry name" value="Ribosomal_uS13-like_H2TH"/>
</dbReference>
<keyword evidence="16" id="KW-1185">Reference proteome</keyword>
<dbReference type="Proteomes" id="UP000256485">
    <property type="component" value="Unassembled WGS sequence"/>
</dbReference>
<keyword evidence="12" id="KW-0326">Glycosidase</keyword>
<evidence type="ECO:0000259" key="14">
    <source>
        <dbReference type="PROSITE" id="PS51066"/>
    </source>
</evidence>
<keyword evidence="11" id="KW-0511">Multifunctional enzyme</keyword>
<evidence type="ECO:0000313" key="16">
    <source>
        <dbReference type="Proteomes" id="UP000256485"/>
    </source>
</evidence>